<feature type="domain" description="Soluble Rieske-type ferredoxin" evidence="2">
    <location>
        <begin position="36"/>
        <end position="111"/>
    </location>
</feature>
<dbReference type="PANTHER" id="PTHR21496:SF0">
    <property type="entry name" value="RIESKE DOMAIN-CONTAINING PROTEIN"/>
    <property type="match status" value="1"/>
</dbReference>
<dbReference type="Pfam" id="PF22543">
    <property type="entry name" value="Rieske_4"/>
    <property type="match status" value="1"/>
</dbReference>
<accession>A0A9U8E4I4</accession>
<dbReference type="AlphaFoldDB" id="A0A9U8E4I4"/>
<evidence type="ECO:0000256" key="1">
    <source>
        <dbReference type="ARBA" id="ARBA00034078"/>
    </source>
</evidence>
<name>A0A9U8E4I4_BIOGL</name>
<keyword evidence="3" id="KW-1185">Reference proteome</keyword>
<evidence type="ECO:0000259" key="2">
    <source>
        <dbReference type="Pfam" id="PF22543"/>
    </source>
</evidence>
<dbReference type="Gene3D" id="2.102.10.10">
    <property type="entry name" value="Rieske [2Fe-2S] iron-sulphur domain"/>
    <property type="match status" value="1"/>
</dbReference>
<dbReference type="GO" id="GO:0051537">
    <property type="term" value="F:2 iron, 2 sulfur cluster binding"/>
    <property type="evidence" value="ECO:0007669"/>
    <property type="project" value="InterPro"/>
</dbReference>
<dbReference type="PANTHER" id="PTHR21496">
    <property type="entry name" value="FERREDOXIN-RELATED"/>
    <property type="match status" value="1"/>
</dbReference>
<dbReference type="RefSeq" id="XP_013072563.2">
    <property type="nucleotide sequence ID" value="XM_013217109.2"/>
</dbReference>
<organism evidence="3 4">
    <name type="scientific">Biomphalaria glabrata</name>
    <name type="common">Bloodfluke planorb</name>
    <name type="synonym">Freshwater snail</name>
    <dbReference type="NCBI Taxonomy" id="6526"/>
    <lineage>
        <taxon>Eukaryota</taxon>
        <taxon>Metazoa</taxon>
        <taxon>Spiralia</taxon>
        <taxon>Lophotrochozoa</taxon>
        <taxon>Mollusca</taxon>
        <taxon>Gastropoda</taxon>
        <taxon>Heterobranchia</taxon>
        <taxon>Euthyneura</taxon>
        <taxon>Panpulmonata</taxon>
        <taxon>Hygrophila</taxon>
        <taxon>Lymnaeoidea</taxon>
        <taxon>Planorbidae</taxon>
        <taxon>Biomphalaria</taxon>
    </lineage>
</organism>
<dbReference type="SUPFAM" id="SSF50022">
    <property type="entry name" value="ISP domain"/>
    <property type="match status" value="1"/>
</dbReference>
<reference evidence="4" key="1">
    <citation type="submission" date="2025-08" db="UniProtKB">
        <authorList>
            <consortium name="RefSeq"/>
        </authorList>
    </citation>
    <scope>IDENTIFICATION</scope>
</reference>
<dbReference type="GeneID" id="106059463"/>
<dbReference type="InterPro" id="IPR036922">
    <property type="entry name" value="Rieske_2Fe-2S_sf"/>
</dbReference>
<dbReference type="InterPro" id="IPR054716">
    <property type="entry name" value="Sol_Rieske_ferrdox_dom"/>
</dbReference>
<evidence type="ECO:0000313" key="4">
    <source>
        <dbReference type="RefSeq" id="XP_013072563.2"/>
    </source>
</evidence>
<gene>
    <name evidence="4" type="primary">LOC106059463</name>
</gene>
<protein>
    <submittedName>
        <fullName evidence="4">Rieske domain-containing protein-like isoform X2</fullName>
    </submittedName>
</protein>
<sequence>MAEPIFACTMKDLQQNGDRKRMTIDGKDIFILLHKDAGGPLYLGDIKDTSEYSCFVCPWHKYKLTVQSGEGLYYSVNPQDLKSPPQLCSKGAKQRTHVVTRREDRLYITFSYTVKPLGTVESDHYNGLLIK</sequence>
<dbReference type="Proteomes" id="UP001165740">
    <property type="component" value="Chromosome 5"/>
</dbReference>
<comment type="cofactor">
    <cofactor evidence="1">
        <name>[2Fe-2S] cluster</name>
        <dbReference type="ChEBI" id="CHEBI:190135"/>
    </cofactor>
</comment>
<evidence type="ECO:0000313" key="3">
    <source>
        <dbReference type="Proteomes" id="UP001165740"/>
    </source>
</evidence>
<proteinExistence type="predicted"/>